<proteinExistence type="inferred from homology"/>
<feature type="domain" description="TonB-dependent receptor plug" evidence="5">
    <location>
        <begin position="130"/>
        <end position="235"/>
    </location>
</feature>
<keyword evidence="1" id="KW-0998">Cell outer membrane</keyword>
<dbReference type="SUPFAM" id="SSF56935">
    <property type="entry name" value="Porins"/>
    <property type="match status" value="1"/>
</dbReference>
<dbReference type="InterPro" id="IPR012910">
    <property type="entry name" value="Plug_dom"/>
</dbReference>
<comment type="subcellular location">
    <subcellularLocation>
        <location evidence="1">Cell outer membrane</location>
        <topology evidence="1">Multi-pass membrane protein</topology>
    </subcellularLocation>
</comment>
<feature type="domain" description="TonB-dependent receptor-like beta-barrel" evidence="4">
    <location>
        <begin position="445"/>
        <end position="834"/>
    </location>
</feature>
<gene>
    <name evidence="6" type="ORF">ACFQ2C_00160</name>
</gene>
<keyword evidence="2" id="KW-0798">TonB box</keyword>
<evidence type="ECO:0000256" key="2">
    <source>
        <dbReference type="RuleBase" id="RU003357"/>
    </source>
</evidence>
<evidence type="ECO:0000313" key="6">
    <source>
        <dbReference type="EMBL" id="MFD1164012.1"/>
    </source>
</evidence>
<keyword evidence="1" id="KW-1134">Transmembrane beta strand</keyword>
<dbReference type="InterPro" id="IPR037066">
    <property type="entry name" value="Plug_dom_sf"/>
</dbReference>
<sequence>MKKHRLHALYVLGMALTSFSPNMVFGGKMANAETSINQQKEITGRVFDATGVPLSGVTVINLQTQASAQSNEDGSFSISAENGQRLRFSYQGFVSQELTIQDQSQVTIRLELDNTALDEVVVVGYGTQKKANLTGAVDQVGPEVFEGRPLANVSQMLQGAVPNLNILPADGKPTRAPSFNIRGTTSIGQGGSALILIDGVEGDPSILNPNDIESVSVLKDASSAAIYGSRGTFGVVLITTKRAKEGRSTINYSGGLTSQSPTTLPDFVTDGYTYAERFFAAYNAWNNYSSIPSKLNKTQIFTVDWLEEFRKRKEAGNTETVTVNDNGEYVYYANEDYYGALLKDRTFVQDHNLSASGTSGKIDYFLSGRLFDNSGLYRYNTDTYKSYNTRAKAGLQVTDWLRVENNIDYSFVKYHDPSTAGEGGNIWRNIADEGHPSSPIYNPDGSFSFSAAYTLGDFIYGKNGTDFEKKDLRNTTSFATKFFNNTFRIKGDLTFRNRDYGSTRVRVPVPYSVKEGEIIPLKTGMNDNIYQVAQETNYLFTNLYGEYENTFAEDHYFKGLLGYNYEQQRYNSTYITKTGLLTTDVDNINLALGDAVQATAGYNRYRLAGLFFRLNYIYKDRYLFEANGRYDGSSKFPTNEQWAFFPSVSAGWRVSQEPFWEVSPEAISEFKIRASYGSLGNGNIAPYSFLDLYNINASGRVLDGRKNMYTSVPTVIPNNLTWETARTANLGVDLTFLNNKINFTGDIYRRETLNMYTAGQQLPEIFGATSPKGNYADMTTTGFEMTLSYRDRFQIGEKELGFGVKATLADYRSTIDRFNNETGNLNDYYAGKRYGEIWGYTTQGLFSSQEEIDGAPKQTLIKSSNSGKIYPGDIRFADLDGNGVIDYGSNTLDNHGDLSVIGNEEPRYIYGLNLNLDYSNVYFSAFFQGVGKQDWYPSNESIFWGQYNRPYNNLPTWHLDNYWTEDNMEAYFPRYAGYNTSLKQTTQTRYLQNAAYIRLKNIQLGYSFPQSFVSKLKLQGLRAGLSAENLWTWSPLYKRTKDIDIANIGSSDPDIGTGSGDGFNYPTMRSISFNLSINF</sequence>
<dbReference type="Pfam" id="PF00593">
    <property type="entry name" value="TonB_dep_Rec_b-barrel"/>
    <property type="match status" value="1"/>
</dbReference>
<keyword evidence="1" id="KW-0812">Transmembrane</keyword>
<comment type="similarity">
    <text evidence="1 2">Belongs to the TonB-dependent receptor family.</text>
</comment>
<dbReference type="Gene3D" id="2.170.130.10">
    <property type="entry name" value="TonB-dependent receptor, plug domain"/>
    <property type="match status" value="1"/>
</dbReference>
<dbReference type="Proteomes" id="UP001597205">
    <property type="component" value="Unassembled WGS sequence"/>
</dbReference>
<evidence type="ECO:0000313" key="7">
    <source>
        <dbReference type="Proteomes" id="UP001597205"/>
    </source>
</evidence>
<dbReference type="RefSeq" id="WP_380894312.1">
    <property type="nucleotide sequence ID" value="NZ_JBHTKY010000001.1"/>
</dbReference>
<dbReference type="InterPro" id="IPR039426">
    <property type="entry name" value="TonB-dep_rcpt-like"/>
</dbReference>
<dbReference type="InterPro" id="IPR023996">
    <property type="entry name" value="TonB-dep_OMP_SusC/RagA"/>
</dbReference>
<dbReference type="NCBIfam" id="TIGR04056">
    <property type="entry name" value="OMP_RagA_SusC"/>
    <property type="match status" value="1"/>
</dbReference>
<evidence type="ECO:0000256" key="1">
    <source>
        <dbReference type="PROSITE-ProRule" id="PRU01360"/>
    </source>
</evidence>
<feature type="chain" id="PRO_5045143313" evidence="3">
    <location>
        <begin position="24"/>
        <end position="1079"/>
    </location>
</feature>
<dbReference type="InterPro" id="IPR023997">
    <property type="entry name" value="TonB-dep_OMP_SusC/RagA_CS"/>
</dbReference>
<reference evidence="7" key="1">
    <citation type="journal article" date="2019" name="Int. J. Syst. Evol. Microbiol.">
        <title>The Global Catalogue of Microorganisms (GCM) 10K type strain sequencing project: providing services to taxonomists for standard genome sequencing and annotation.</title>
        <authorList>
            <consortium name="The Broad Institute Genomics Platform"/>
            <consortium name="The Broad Institute Genome Sequencing Center for Infectious Disease"/>
            <person name="Wu L."/>
            <person name="Ma J."/>
        </authorList>
    </citation>
    <scope>NUCLEOTIDE SEQUENCE [LARGE SCALE GENOMIC DNA]</scope>
    <source>
        <strain evidence="7">CCUG 52468</strain>
    </source>
</reference>
<keyword evidence="7" id="KW-1185">Reference proteome</keyword>
<dbReference type="NCBIfam" id="TIGR04057">
    <property type="entry name" value="SusC_RagA_signa"/>
    <property type="match status" value="1"/>
</dbReference>
<dbReference type="Gene3D" id="2.60.40.1120">
    <property type="entry name" value="Carboxypeptidase-like, regulatory domain"/>
    <property type="match status" value="1"/>
</dbReference>
<organism evidence="6 7">
    <name type="scientific">Sphingobacterium daejeonense</name>
    <dbReference type="NCBI Taxonomy" id="371142"/>
    <lineage>
        <taxon>Bacteria</taxon>
        <taxon>Pseudomonadati</taxon>
        <taxon>Bacteroidota</taxon>
        <taxon>Sphingobacteriia</taxon>
        <taxon>Sphingobacteriales</taxon>
        <taxon>Sphingobacteriaceae</taxon>
        <taxon>Sphingobacterium</taxon>
    </lineage>
</organism>
<dbReference type="Pfam" id="PF13715">
    <property type="entry name" value="CarbopepD_reg_2"/>
    <property type="match status" value="1"/>
</dbReference>
<feature type="signal peptide" evidence="3">
    <location>
        <begin position="1"/>
        <end position="23"/>
    </location>
</feature>
<dbReference type="Pfam" id="PF07715">
    <property type="entry name" value="Plug"/>
    <property type="match status" value="1"/>
</dbReference>
<dbReference type="InterPro" id="IPR000531">
    <property type="entry name" value="Beta-barrel_TonB"/>
</dbReference>
<keyword evidence="3" id="KW-0732">Signal</keyword>
<evidence type="ECO:0000259" key="5">
    <source>
        <dbReference type="Pfam" id="PF07715"/>
    </source>
</evidence>
<keyword evidence="1 2" id="KW-0472">Membrane</keyword>
<dbReference type="SUPFAM" id="SSF49464">
    <property type="entry name" value="Carboxypeptidase regulatory domain-like"/>
    <property type="match status" value="1"/>
</dbReference>
<protein>
    <submittedName>
        <fullName evidence="6">SusC/RagA family TonB-linked outer membrane protein</fullName>
    </submittedName>
</protein>
<accession>A0ABW3RGB7</accession>
<comment type="caution">
    <text evidence="6">The sequence shown here is derived from an EMBL/GenBank/DDBJ whole genome shotgun (WGS) entry which is preliminary data.</text>
</comment>
<dbReference type="InterPro" id="IPR008969">
    <property type="entry name" value="CarboxyPept-like_regulatory"/>
</dbReference>
<keyword evidence="1" id="KW-0813">Transport</keyword>
<dbReference type="PROSITE" id="PS52016">
    <property type="entry name" value="TONB_DEPENDENT_REC_3"/>
    <property type="match status" value="1"/>
</dbReference>
<evidence type="ECO:0000259" key="4">
    <source>
        <dbReference type="Pfam" id="PF00593"/>
    </source>
</evidence>
<evidence type="ECO:0000256" key="3">
    <source>
        <dbReference type="SAM" id="SignalP"/>
    </source>
</evidence>
<name>A0ABW3RGB7_9SPHI</name>
<dbReference type="EMBL" id="JBHTKY010000001">
    <property type="protein sequence ID" value="MFD1164012.1"/>
    <property type="molecule type" value="Genomic_DNA"/>
</dbReference>